<dbReference type="AlphaFoldDB" id="A0A285TTD4"/>
<proteinExistence type="predicted"/>
<dbReference type="Proteomes" id="UP000219068">
    <property type="component" value="Unassembled WGS sequence"/>
</dbReference>
<sequence>MAIYTIDPAQTAGDDLIGRYVFVPGVFQYSAFEKPRLVIKANPKSVMTVSANLVVANGVASPGDKEPDVNAQKTSLVQLRNVAIACDTVKEACDILNRSVTTQRELMRRHRQIAQEIEKDFKASIEEAKKDAVPLGSSSGPKP</sequence>
<name>A0A285TTD4_9PROT</name>
<dbReference type="EMBL" id="OBMM01000005">
    <property type="protein sequence ID" value="SOC27309.1"/>
    <property type="molecule type" value="Genomic_DNA"/>
</dbReference>
<organism evidence="1 2">
    <name type="scientific">Thalassospira xiamenensis</name>
    <dbReference type="NCBI Taxonomy" id="220697"/>
    <lineage>
        <taxon>Bacteria</taxon>
        <taxon>Pseudomonadati</taxon>
        <taxon>Pseudomonadota</taxon>
        <taxon>Alphaproteobacteria</taxon>
        <taxon>Rhodospirillales</taxon>
        <taxon>Thalassospiraceae</taxon>
        <taxon>Thalassospira</taxon>
    </lineage>
</organism>
<evidence type="ECO:0000313" key="2">
    <source>
        <dbReference type="Proteomes" id="UP000219068"/>
    </source>
</evidence>
<protein>
    <submittedName>
        <fullName evidence="1">Uncharacterized protein</fullName>
    </submittedName>
</protein>
<accession>A0A285TTD4</accession>
<reference evidence="1 2" key="1">
    <citation type="submission" date="2017-08" db="EMBL/GenBank/DDBJ databases">
        <authorList>
            <person name="de Groot N.N."/>
        </authorList>
    </citation>
    <scope>NUCLEOTIDE SEQUENCE [LARGE SCALE GENOMIC DNA]</scope>
    <source>
        <strain evidence="1 2">USBA 78</strain>
    </source>
</reference>
<evidence type="ECO:0000313" key="1">
    <source>
        <dbReference type="EMBL" id="SOC27309.1"/>
    </source>
</evidence>
<gene>
    <name evidence="1" type="ORF">SAMN05428964_105362</name>
</gene>